<protein>
    <recommendedName>
        <fullName evidence="5">DNA-directed RNA polymerase subunit epsilon</fullName>
        <shortName evidence="5">RNAP epsilon subunit</shortName>
        <ecNumber evidence="5">2.7.7.6</ecNumber>
    </recommendedName>
    <alternativeName>
        <fullName evidence="5">RNA polymerase epsilon subunit</fullName>
    </alternativeName>
    <alternativeName>
        <fullName evidence="5">Transcriptase subunit epsilon</fullName>
    </alternativeName>
</protein>
<dbReference type="GO" id="GO:0006351">
    <property type="term" value="P:DNA-templated transcription"/>
    <property type="evidence" value="ECO:0007669"/>
    <property type="project" value="UniProtKB-UniRule"/>
</dbReference>
<keyword evidence="3 5" id="KW-0548">Nucleotidyltransferase</keyword>
<keyword evidence="4 5" id="KW-0804">Transcription</keyword>
<comment type="subunit">
    <text evidence="5">RNAP is composed of a core of 2 alpha, a beta and a beta' subunit. The core is associated with a delta subunit, and at least one of epsilon or omega. When a sigma factor is associated with the core the holoenzyme is formed, which can initiate transcription.</text>
</comment>
<accession>A0A929QSR7</accession>
<comment type="function">
    <text evidence="5">A non-essential component of RNA polymerase (RNAP).</text>
</comment>
<dbReference type="NCBIfam" id="NF010188">
    <property type="entry name" value="PRK13667.1"/>
    <property type="match status" value="1"/>
</dbReference>
<dbReference type="AlphaFoldDB" id="A0A929QSR7"/>
<dbReference type="InterPro" id="IPR009907">
    <property type="entry name" value="RpoY"/>
</dbReference>
<evidence type="ECO:0000256" key="5">
    <source>
        <dbReference type="HAMAP-Rule" id="MF_01553"/>
    </source>
</evidence>
<reference evidence="6" key="1">
    <citation type="submission" date="2020-04" db="EMBL/GenBank/DDBJ databases">
        <title>Deep metagenomics examines the oral microbiome during advanced dental caries in children, revealing novel taxa and co-occurrences with host molecules.</title>
        <authorList>
            <person name="Baker J.L."/>
            <person name="Morton J.T."/>
            <person name="Dinis M."/>
            <person name="Alvarez R."/>
            <person name="Tran N.C."/>
            <person name="Knight R."/>
            <person name="Edlund A."/>
        </authorList>
    </citation>
    <scope>NUCLEOTIDE SEQUENCE</scope>
    <source>
        <strain evidence="6">JCVI_23_bin.16</strain>
    </source>
</reference>
<keyword evidence="2 5" id="KW-0808">Transferase</keyword>
<comment type="caution">
    <text evidence="6">The sequence shown here is derived from an EMBL/GenBank/DDBJ whole genome shotgun (WGS) entry which is preliminary data.</text>
</comment>
<dbReference type="GO" id="GO:0003899">
    <property type="term" value="F:DNA-directed RNA polymerase activity"/>
    <property type="evidence" value="ECO:0007669"/>
    <property type="project" value="UniProtKB-UniRule"/>
</dbReference>
<evidence type="ECO:0000256" key="2">
    <source>
        <dbReference type="ARBA" id="ARBA00022679"/>
    </source>
</evidence>
<evidence type="ECO:0000256" key="4">
    <source>
        <dbReference type="ARBA" id="ARBA00023163"/>
    </source>
</evidence>
<name>A0A929QSR7_ABIDE</name>
<dbReference type="RefSeq" id="WP_023390973.1">
    <property type="nucleotide sequence ID" value="NZ_CALGLG010000059.1"/>
</dbReference>
<gene>
    <name evidence="5" type="primary">rpoY</name>
    <name evidence="6" type="ORF">HXK00_04055</name>
</gene>
<dbReference type="Pfam" id="PF07288">
    <property type="entry name" value="RpoY"/>
    <property type="match status" value="1"/>
</dbReference>
<evidence type="ECO:0000313" key="6">
    <source>
        <dbReference type="EMBL" id="MBF0934804.1"/>
    </source>
</evidence>
<proteinExistence type="inferred from homology"/>
<evidence type="ECO:0000256" key="1">
    <source>
        <dbReference type="ARBA" id="ARBA00022478"/>
    </source>
</evidence>
<keyword evidence="1 5" id="KW-0240">DNA-directed RNA polymerase</keyword>
<dbReference type="GO" id="GO:0003677">
    <property type="term" value="F:DNA binding"/>
    <property type="evidence" value="ECO:0007669"/>
    <property type="project" value="UniProtKB-UniRule"/>
</dbReference>
<dbReference type="GO" id="GO:0000428">
    <property type="term" value="C:DNA-directed RNA polymerase complex"/>
    <property type="evidence" value="ECO:0007669"/>
    <property type="project" value="UniProtKB-KW"/>
</dbReference>
<evidence type="ECO:0000256" key="3">
    <source>
        <dbReference type="ARBA" id="ARBA00022695"/>
    </source>
</evidence>
<comment type="similarity">
    <text evidence="5">Belongs to the RNA polymerase subunit epsilon family.</text>
</comment>
<evidence type="ECO:0000313" key="7">
    <source>
        <dbReference type="Proteomes" id="UP000757900"/>
    </source>
</evidence>
<dbReference type="Gene3D" id="3.10.20.730">
    <property type="entry name" value="RNAP, epsilon subunit-like"/>
    <property type="match status" value="1"/>
</dbReference>
<dbReference type="Proteomes" id="UP000757900">
    <property type="component" value="Unassembled WGS sequence"/>
</dbReference>
<dbReference type="GeneID" id="84816480"/>
<dbReference type="HAMAP" id="MF_01553">
    <property type="entry name" value="RNApol_bact_RpoY"/>
    <property type="match status" value="1"/>
</dbReference>
<sequence>MIFKVTYQPNTQQVPTRENTQTLYVEAASKGEARELIAKYTPYNVEFVQELSPAHLAYEQESNPDFEVSVF</sequence>
<dbReference type="EMBL" id="JABZFV010000070">
    <property type="protein sequence ID" value="MBF0934804.1"/>
    <property type="molecule type" value="Genomic_DNA"/>
</dbReference>
<organism evidence="6 7">
    <name type="scientific">Abiotrophia defectiva</name>
    <name type="common">Streptococcus defectivus</name>
    <dbReference type="NCBI Taxonomy" id="46125"/>
    <lineage>
        <taxon>Bacteria</taxon>
        <taxon>Bacillati</taxon>
        <taxon>Bacillota</taxon>
        <taxon>Bacilli</taxon>
        <taxon>Lactobacillales</taxon>
        <taxon>Aerococcaceae</taxon>
        <taxon>Abiotrophia</taxon>
    </lineage>
</organism>
<dbReference type="EC" id="2.7.7.6" evidence="5"/>
<comment type="catalytic activity">
    <reaction evidence="5">
        <text>RNA(n) + a ribonucleoside 5'-triphosphate = RNA(n+1) + diphosphate</text>
        <dbReference type="Rhea" id="RHEA:21248"/>
        <dbReference type="Rhea" id="RHEA-COMP:14527"/>
        <dbReference type="Rhea" id="RHEA-COMP:17342"/>
        <dbReference type="ChEBI" id="CHEBI:33019"/>
        <dbReference type="ChEBI" id="CHEBI:61557"/>
        <dbReference type="ChEBI" id="CHEBI:140395"/>
        <dbReference type="EC" id="2.7.7.6"/>
    </reaction>
</comment>